<evidence type="ECO:0000256" key="2">
    <source>
        <dbReference type="ARBA" id="ARBA00012281"/>
    </source>
</evidence>
<feature type="domain" description="Transketolase N-terminal" evidence="10">
    <location>
        <begin position="108"/>
        <end position="300"/>
    </location>
</feature>
<evidence type="ECO:0000256" key="3">
    <source>
        <dbReference type="ARBA" id="ARBA00017172"/>
    </source>
</evidence>
<dbReference type="InterPro" id="IPR041621">
    <property type="entry name" value="PDH_E1_M"/>
</dbReference>
<dbReference type="AlphaFoldDB" id="C7LY55"/>
<dbReference type="Pfam" id="PF22613">
    <property type="entry name" value="Transketolase_C_1"/>
    <property type="match status" value="1"/>
</dbReference>
<keyword evidence="14" id="KW-1185">Reference proteome</keyword>
<dbReference type="FunFam" id="3.40.50.970:FF:000011">
    <property type="entry name" value="Pyruvate dehydrogenase E1 component"/>
    <property type="match status" value="1"/>
</dbReference>
<dbReference type="CDD" id="cd02017">
    <property type="entry name" value="TPP_E1_EcPDC_like"/>
    <property type="match status" value="1"/>
</dbReference>
<dbReference type="Gene3D" id="3.40.50.920">
    <property type="match status" value="1"/>
</dbReference>
<feature type="domain" description="Pyruvate dehydrogenase E1 component middle" evidence="11">
    <location>
        <begin position="485"/>
        <end position="707"/>
    </location>
</feature>
<keyword evidence="5 8" id="KW-0786">Thiamine pyrophosphate</keyword>
<dbReference type="Gene3D" id="3.40.50.970">
    <property type="match status" value="2"/>
</dbReference>
<evidence type="ECO:0000256" key="8">
    <source>
        <dbReference type="PIRNR" id="PIRNR000156"/>
    </source>
</evidence>
<keyword evidence="4 8" id="KW-0560">Oxidoreductase</keyword>
<comment type="function">
    <text evidence="8">Component of the pyruvate dehydrogenase (PDH) complex, that catalyzes the overall conversion of pyruvate to acetyl-CoA and CO(2).</text>
</comment>
<evidence type="ECO:0000313" key="14">
    <source>
        <dbReference type="Proteomes" id="UP000000771"/>
    </source>
</evidence>
<keyword evidence="6 8" id="KW-0670">Pyruvate</keyword>
<evidence type="ECO:0000313" key="13">
    <source>
        <dbReference type="EMBL" id="ACU53663.1"/>
    </source>
</evidence>
<evidence type="ECO:0000256" key="4">
    <source>
        <dbReference type="ARBA" id="ARBA00023002"/>
    </source>
</evidence>
<dbReference type="InterPro" id="IPR004660">
    <property type="entry name" value="PDH_E1"/>
</dbReference>
<evidence type="ECO:0000256" key="5">
    <source>
        <dbReference type="ARBA" id="ARBA00023052"/>
    </source>
</evidence>
<dbReference type="Pfam" id="PF17831">
    <property type="entry name" value="PDH_E1_M"/>
    <property type="match status" value="1"/>
</dbReference>
<dbReference type="Pfam" id="PF00456">
    <property type="entry name" value="Transketolase_N"/>
    <property type="match status" value="1"/>
</dbReference>
<evidence type="ECO:0000256" key="1">
    <source>
        <dbReference type="ARBA" id="ARBA00001964"/>
    </source>
</evidence>
<dbReference type="RefSeq" id="WP_015798152.1">
    <property type="nucleotide sequence ID" value="NC_013124.1"/>
</dbReference>
<feature type="binding site" evidence="9">
    <location>
        <position position="266"/>
    </location>
    <ligand>
        <name>Mg(2+)</name>
        <dbReference type="ChEBI" id="CHEBI:18420"/>
    </ligand>
</feature>
<dbReference type="PANTHER" id="PTHR43825:SF3">
    <property type="entry name" value="PYRUVATE DEHYDROGENASE E1 COMPONENT"/>
    <property type="match status" value="1"/>
</dbReference>
<feature type="binding site" evidence="9">
    <location>
        <position position="264"/>
    </location>
    <ligand>
        <name>Mg(2+)</name>
        <dbReference type="ChEBI" id="CHEBI:18420"/>
    </ligand>
</feature>
<dbReference type="EC" id="1.2.4.1" evidence="2 8"/>
<gene>
    <name evidence="13" type="ordered locus">Afer_0713</name>
</gene>
<evidence type="ECO:0000256" key="6">
    <source>
        <dbReference type="ARBA" id="ARBA00023317"/>
    </source>
</evidence>
<comment type="cofactor">
    <cofactor evidence="9">
        <name>Mg(2+)</name>
        <dbReference type="ChEBI" id="CHEBI:18420"/>
    </cofactor>
</comment>
<dbReference type="GO" id="GO:0000287">
    <property type="term" value="F:magnesium ion binding"/>
    <property type="evidence" value="ECO:0007669"/>
    <property type="project" value="UniProtKB-ARBA"/>
</dbReference>
<dbReference type="SUPFAM" id="SSF52922">
    <property type="entry name" value="TK C-terminal domain-like"/>
    <property type="match status" value="1"/>
</dbReference>
<protein>
    <recommendedName>
        <fullName evidence="3 8">Pyruvate dehydrogenase E1 component</fullName>
        <ecNumber evidence="2 8">1.2.4.1</ecNumber>
    </recommendedName>
</protein>
<dbReference type="KEGG" id="afo:Afer_0713"/>
<reference evidence="13 14" key="1">
    <citation type="journal article" date="2009" name="Stand. Genomic Sci.">
        <title>Complete genome sequence of Acidimicrobium ferrooxidans type strain (ICP).</title>
        <authorList>
            <person name="Clum A."/>
            <person name="Nolan M."/>
            <person name="Lang E."/>
            <person name="Glavina Del Rio T."/>
            <person name="Tice H."/>
            <person name="Copeland A."/>
            <person name="Cheng J.F."/>
            <person name="Lucas S."/>
            <person name="Chen F."/>
            <person name="Bruce D."/>
            <person name="Goodwin L."/>
            <person name="Pitluck S."/>
            <person name="Ivanova N."/>
            <person name="Mavrommatis K."/>
            <person name="Mikhailova N."/>
            <person name="Pati A."/>
            <person name="Chen A."/>
            <person name="Palaniappan K."/>
            <person name="Goker M."/>
            <person name="Spring S."/>
            <person name="Land M."/>
            <person name="Hauser L."/>
            <person name="Chang Y.J."/>
            <person name="Jeffries C.C."/>
            <person name="Chain P."/>
            <person name="Bristow J."/>
            <person name="Eisen J.A."/>
            <person name="Markowitz V."/>
            <person name="Hugenholtz P."/>
            <person name="Kyrpides N.C."/>
            <person name="Klenk H.P."/>
            <person name="Lapidus A."/>
        </authorList>
    </citation>
    <scope>NUCLEOTIDE SEQUENCE [LARGE SCALE GENOMIC DNA]</scope>
    <source>
        <strain evidence="14">DSM 10331 / JCM 15462 / NBRC 103882 / ICP</strain>
    </source>
</reference>
<evidence type="ECO:0000256" key="9">
    <source>
        <dbReference type="PIRSR" id="PIRSR000156-1"/>
    </source>
</evidence>
<dbReference type="InterPro" id="IPR029061">
    <property type="entry name" value="THDP-binding"/>
</dbReference>
<comment type="catalytic activity">
    <reaction evidence="7 8">
        <text>N(6)-[(R)-lipoyl]-L-lysyl-[protein] + pyruvate + H(+) = N(6)-[(R)-S(8)-acetyldihydrolipoyl]-L-lysyl-[protein] + CO2</text>
        <dbReference type="Rhea" id="RHEA:19189"/>
        <dbReference type="Rhea" id="RHEA-COMP:10474"/>
        <dbReference type="Rhea" id="RHEA-COMP:10478"/>
        <dbReference type="ChEBI" id="CHEBI:15361"/>
        <dbReference type="ChEBI" id="CHEBI:15378"/>
        <dbReference type="ChEBI" id="CHEBI:16526"/>
        <dbReference type="ChEBI" id="CHEBI:83099"/>
        <dbReference type="ChEBI" id="CHEBI:83111"/>
        <dbReference type="EC" id="1.2.4.1"/>
    </reaction>
</comment>
<dbReference type="EMBL" id="CP001631">
    <property type="protein sequence ID" value="ACU53663.1"/>
    <property type="molecule type" value="Genomic_DNA"/>
</dbReference>
<name>C7LY55_ACIFD</name>
<dbReference type="InterPro" id="IPR035807">
    <property type="entry name" value="PDC_E1_N"/>
</dbReference>
<dbReference type="GO" id="GO:0004739">
    <property type="term" value="F:pyruvate dehydrogenase (acetyl-transferring) activity"/>
    <property type="evidence" value="ECO:0007669"/>
    <property type="project" value="UniProtKB-EC"/>
</dbReference>
<sequence length="912" mass="101404">MIIDGFAHQIPDIDPDETAEWVDSFNALVDERGRQRATFMLMKLLEAARERQVGFPATVSTPYINTIAPENEPWFPGDEAIERRIRAFIRWNAAVMVTRANHAADGIGGHLSTYASSAALYEVGFNHFFRGKDTEYPGDFVYFQGHASPGFYARAFLEGRLTEAQLNHFRMEVGGQGLSSYPHPRLMPDFWEFPTVSMGLGPIQAIYHAMFNRYMENRKLAQAASSRIWAFVGDGELDEPEAVGALGVAGREHLDNLIFVVNCNLQRLDGPVRGNGKIIQELEATFRGAGWNVIKVIWGSKWDELLARDVDGVLLNKMNTTPDGDFQKLATESGAYIREHFFGPDPRLRRLVEHLSDEELQALPRGGHDYRKLYAAYHAAVNHTGSPTAILAKTIKGWTLGPDIEARNATHQIKKMTREQLLEFRDRLHLNDVISDEMLAGEDPPYITLPPGSIEEEYLHTRRRVLGGYLPKRVERARSLPAPSSEAFAEFYDGSGAQAVSTTMVMARILRSLIKDPQVGSRIAPIVPDEARTFGLEALFREAKIYSSIGQLYTPVDAGLLLSYTEAQDGQILEMGITEAGATAMFTAAGTSYATLGVPMIPVYLFYSMFGFQRTMDLLWAASDARARGFLVGATAGRTTLLGEGLQHTDGHSLLLAAAFPNVQAYDPAFAYEIATVFEHGIADMYGPQPRDVIYYLTTYNENYPMPPAPDHLERAALVEAIMRGGYLFRPAPEMGDVEPISAATPRDRRRPVTLFFSGTAHRAVLEAQSELARHWGVAATAFSITSYKRLREDALEAERTERLTGTERQRVWLDELMAQSSGPIVATTDYVRLVAEQVANFVDRPFLALGTDGFGRSDTREALRRFFEVDAAHVVVAAIAQLVRIGEAKPEELHDALAHYGVSPERFDPTM</sequence>
<dbReference type="HOGENOM" id="CLU_009154_2_0_11"/>
<feature type="domain" description="Transketolase-like C-terminal" evidence="12">
    <location>
        <begin position="749"/>
        <end position="871"/>
    </location>
</feature>
<evidence type="ECO:0000259" key="12">
    <source>
        <dbReference type="Pfam" id="PF22613"/>
    </source>
</evidence>
<dbReference type="SUPFAM" id="SSF52518">
    <property type="entry name" value="Thiamin diphosphate-binding fold (THDP-binding)"/>
    <property type="match status" value="2"/>
</dbReference>
<dbReference type="InterPro" id="IPR009014">
    <property type="entry name" value="Transketo_C/PFOR_II"/>
</dbReference>
<proteinExistence type="predicted"/>
<organism evidence="13 14">
    <name type="scientific">Acidimicrobium ferrooxidans (strain DSM 10331 / JCM 15462 / NBRC 103882 / ICP)</name>
    <dbReference type="NCBI Taxonomy" id="525909"/>
    <lineage>
        <taxon>Bacteria</taxon>
        <taxon>Bacillati</taxon>
        <taxon>Actinomycetota</taxon>
        <taxon>Acidimicrobiia</taxon>
        <taxon>Acidimicrobiales</taxon>
        <taxon>Acidimicrobiaceae</taxon>
        <taxon>Acidimicrobium</taxon>
    </lineage>
</organism>
<feature type="binding site" evidence="9">
    <location>
        <position position="234"/>
    </location>
    <ligand>
        <name>Mg(2+)</name>
        <dbReference type="ChEBI" id="CHEBI:18420"/>
    </ligand>
</feature>
<dbReference type="PIRSF" id="PIRSF000156">
    <property type="entry name" value="Pyruvate_dh_E1"/>
    <property type="match status" value="1"/>
</dbReference>
<dbReference type="InterPro" id="IPR051157">
    <property type="entry name" value="PDH/Transketolase"/>
</dbReference>
<dbReference type="STRING" id="525909.Afer_0713"/>
<keyword evidence="9" id="KW-0460">Magnesium</keyword>
<evidence type="ECO:0000259" key="10">
    <source>
        <dbReference type="Pfam" id="PF00456"/>
    </source>
</evidence>
<evidence type="ECO:0000259" key="11">
    <source>
        <dbReference type="Pfam" id="PF17831"/>
    </source>
</evidence>
<dbReference type="Proteomes" id="UP000000771">
    <property type="component" value="Chromosome"/>
</dbReference>
<dbReference type="OrthoDB" id="9759664at2"/>
<keyword evidence="9" id="KW-0479">Metal-binding</keyword>
<comment type="cofactor">
    <cofactor evidence="1 8">
        <name>thiamine diphosphate</name>
        <dbReference type="ChEBI" id="CHEBI:58937"/>
    </cofactor>
</comment>
<dbReference type="InterPro" id="IPR005474">
    <property type="entry name" value="Transketolase_N"/>
</dbReference>
<dbReference type="eggNOG" id="COG2609">
    <property type="taxonomic scope" value="Bacteria"/>
</dbReference>
<accession>C7LY55</accession>
<evidence type="ECO:0000256" key="7">
    <source>
        <dbReference type="ARBA" id="ARBA00051231"/>
    </source>
</evidence>
<dbReference type="PANTHER" id="PTHR43825">
    <property type="entry name" value="PYRUVATE DEHYDROGENASE E1 COMPONENT"/>
    <property type="match status" value="1"/>
</dbReference>
<dbReference type="InterPro" id="IPR055152">
    <property type="entry name" value="Transketolase-like_C_2"/>
</dbReference>
<dbReference type="NCBIfam" id="TIGR00759">
    <property type="entry name" value="aceE"/>
    <property type="match status" value="1"/>
</dbReference>